<gene>
    <name evidence="1" type="ORF">PMAYCL1PPCAC_14227</name>
</gene>
<dbReference type="Proteomes" id="UP001328107">
    <property type="component" value="Unassembled WGS sequence"/>
</dbReference>
<name>A0AAN5CHF8_9BILA</name>
<evidence type="ECO:0000313" key="1">
    <source>
        <dbReference type="EMBL" id="GMR44031.1"/>
    </source>
</evidence>
<proteinExistence type="predicted"/>
<feature type="non-terminal residue" evidence="1">
    <location>
        <position position="1"/>
    </location>
</feature>
<organism evidence="1 2">
    <name type="scientific">Pristionchus mayeri</name>
    <dbReference type="NCBI Taxonomy" id="1317129"/>
    <lineage>
        <taxon>Eukaryota</taxon>
        <taxon>Metazoa</taxon>
        <taxon>Ecdysozoa</taxon>
        <taxon>Nematoda</taxon>
        <taxon>Chromadorea</taxon>
        <taxon>Rhabditida</taxon>
        <taxon>Rhabditina</taxon>
        <taxon>Diplogasteromorpha</taxon>
        <taxon>Diplogasteroidea</taxon>
        <taxon>Neodiplogasteridae</taxon>
        <taxon>Pristionchus</taxon>
    </lineage>
</organism>
<dbReference type="EMBL" id="BTRK01000003">
    <property type="protein sequence ID" value="GMR44031.1"/>
    <property type="molecule type" value="Genomic_DNA"/>
</dbReference>
<protein>
    <submittedName>
        <fullName evidence="1">Uncharacterized protein</fullName>
    </submittedName>
</protein>
<accession>A0AAN5CHF8</accession>
<keyword evidence="2" id="KW-1185">Reference proteome</keyword>
<sequence length="136" mass="15662">SVISKVFDLVGIMMKNSESCHIQRALECLDCERVICLKFEKSKEPSIRSLTLGLIESFHLTLLHLMGEKEETYEKAESIIKEWKKKFQSFEFSINSLDSLVSLIPRLFVAMNLIVNNADLCVSPMLILFIKYATWI</sequence>
<reference evidence="2" key="1">
    <citation type="submission" date="2022-10" db="EMBL/GenBank/DDBJ databases">
        <title>Genome assembly of Pristionchus species.</title>
        <authorList>
            <person name="Yoshida K."/>
            <person name="Sommer R.J."/>
        </authorList>
    </citation>
    <scope>NUCLEOTIDE SEQUENCE [LARGE SCALE GENOMIC DNA]</scope>
    <source>
        <strain evidence="2">RS5460</strain>
    </source>
</reference>
<feature type="non-terminal residue" evidence="1">
    <location>
        <position position="136"/>
    </location>
</feature>
<evidence type="ECO:0000313" key="2">
    <source>
        <dbReference type="Proteomes" id="UP001328107"/>
    </source>
</evidence>
<dbReference type="AlphaFoldDB" id="A0AAN5CHF8"/>
<comment type="caution">
    <text evidence="1">The sequence shown here is derived from an EMBL/GenBank/DDBJ whole genome shotgun (WGS) entry which is preliminary data.</text>
</comment>